<evidence type="ECO:0000313" key="8">
    <source>
        <dbReference type="EMBL" id="QDU58071.1"/>
    </source>
</evidence>
<dbReference type="HAMAP" id="MF_01928">
    <property type="entry name" value="PurK"/>
    <property type="match status" value="1"/>
</dbReference>
<keyword evidence="9" id="KW-1185">Reference proteome</keyword>
<dbReference type="OrthoDB" id="9804625at2"/>
<accession>A0A518ATM1</accession>
<evidence type="ECO:0000313" key="9">
    <source>
        <dbReference type="Proteomes" id="UP000315750"/>
    </source>
</evidence>
<feature type="binding site" evidence="5">
    <location>
        <position position="146"/>
    </location>
    <ligand>
        <name>ATP</name>
        <dbReference type="ChEBI" id="CHEBI:30616"/>
    </ligand>
</feature>
<gene>
    <name evidence="5 6 8" type="primary">purK</name>
    <name evidence="8" type="ORF">Pan181_42970</name>
</gene>
<keyword evidence="2 5" id="KW-0547">Nucleotide-binding</keyword>
<keyword evidence="4 5" id="KW-0067">ATP-binding</keyword>
<dbReference type="SUPFAM" id="SSF51246">
    <property type="entry name" value="Rudiment single hybrid motif"/>
    <property type="match status" value="1"/>
</dbReference>
<dbReference type="AlphaFoldDB" id="A0A518ATM1"/>
<comment type="function">
    <text evidence="5">Catalyzes the ATP-dependent conversion of 5-aminoimidazole ribonucleotide (AIR) and HCO(3)(-) to N5-carboxyaminoimidazole ribonucleotide (N5-CAIR).</text>
</comment>
<dbReference type="GO" id="GO:0004638">
    <property type="term" value="F:phosphoribosylaminoimidazole carboxylase activity"/>
    <property type="evidence" value="ECO:0007669"/>
    <property type="project" value="InterPro"/>
</dbReference>
<dbReference type="InterPro" id="IPR054350">
    <property type="entry name" value="PurT/PurK_preATP-grasp"/>
</dbReference>
<proteinExistence type="inferred from homology"/>
<protein>
    <recommendedName>
        <fullName evidence="5 6">N5-carboxyaminoimidazole ribonucleotide synthase</fullName>
        <shortName evidence="5 6">N5-CAIR synthase</shortName>
        <ecNumber evidence="5 6">6.3.4.18</ecNumber>
    </recommendedName>
    <alternativeName>
        <fullName evidence="5 6">5-(carboxyamino)imidazole ribonucleotide synthetase</fullName>
    </alternativeName>
</protein>
<dbReference type="PANTHER" id="PTHR11609:SF5">
    <property type="entry name" value="PHOSPHORIBOSYLAMINOIMIDAZOLE CARBOXYLASE"/>
    <property type="match status" value="1"/>
</dbReference>
<feature type="binding site" evidence="5">
    <location>
        <begin position="181"/>
        <end position="184"/>
    </location>
    <ligand>
        <name>ATP</name>
        <dbReference type="ChEBI" id="CHEBI:30616"/>
    </ligand>
</feature>
<feature type="binding site" evidence="5">
    <location>
        <begin position="266"/>
        <end position="267"/>
    </location>
    <ligand>
        <name>ATP</name>
        <dbReference type="ChEBI" id="CHEBI:30616"/>
    </ligand>
</feature>
<dbReference type="Gene3D" id="3.30.1490.20">
    <property type="entry name" value="ATP-grasp fold, A domain"/>
    <property type="match status" value="1"/>
</dbReference>
<dbReference type="Gene3D" id="3.30.470.20">
    <property type="entry name" value="ATP-grasp fold, B domain"/>
    <property type="match status" value="1"/>
</dbReference>
<organism evidence="8 9">
    <name type="scientific">Aeoliella mucimassa</name>
    <dbReference type="NCBI Taxonomy" id="2527972"/>
    <lineage>
        <taxon>Bacteria</taxon>
        <taxon>Pseudomonadati</taxon>
        <taxon>Planctomycetota</taxon>
        <taxon>Planctomycetia</taxon>
        <taxon>Pirellulales</taxon>
        <taxon>Lacipirellulaceae</taxon>
        <taxon>Aeoliella</taxon>
    </lineage>
</organism>
<comment type="pathway">
    <text evidence="5 6">Purine metabolism; IMP biosynthesis via de novo pathway; 5-amino-1-(5-phospho-D-ribosyl)imidazole-4-carboxylate from 5-amino-1-(5-phospho-D-ribosyl)imidazole (N5-CAIR route): step 1/2.</text>
</comment>
<evidence type="ECO:0000256" key="2">
    <source>
        <dbReference type="ARBA" id="ARBA00022741"/>
    </source>
</evidence>
<dbReference type="Pfam" id="PF02222">
    <property type="entry name" value="ATP-grasp"/>
    <property type="match status" value="1"/>
</dbReference>
<dbReference type="Pfam" id="PF17769">
    <property type="entry name" value="PurK_C"/>
    <property type="match status" value="1"/>
</dbReference>
<feature type="binding site" evidence="5">
    <location>
        <begin position="151"/>
        <end position="157"/>
    </location>
    <ligand>
        <name>ATP</name>
        <dbReference type="ChEBI" id="CHEBI:30616"/>
    </ligand>
</feature>
<dbReference type="InterPro" id="IPR013815">
    <property type="entry name" value="ATP_grasp_subdomain_1"/>
</dbReference>
<dbReference type="RefSeq" id="WP_145249613.1">
    <property type="nucleotide sequence ID" value="NZ_CP036278.1"/>
</dbReference>
<feature type="binding site" evidence="5">
    <location>
        <position position="212"/>
    </location>
    <ligand>
        <name>ATP</name>
        <dbReference type="ChEBI" id="CHEBI:30616"/>
    </ligand>
</feature>
<dbReference type="PANTHER" id="PTHR11609">
    <property type="entry name" value="PURINE BIOSYNTHESIS PROTEIN 6/7, PUR6/7"/>
    <property type="match status" value="1"/>
</dbReference>
<dbReference type="GO" id="GO:0005524">
    <property type="term" value="F:ATP binding"/>
    <property type="evidence" value="ECO:0007669"/>
    <property type="project" value="UniProtKB-UniRule"/>
</dbReference>
<dbReference type="NCBIfam" id="NF004679">
    <property type="entry name" value="PRK06019.1-5"/>
    <property type="match status" value="1"/>
</dbReference>
<reference evidence="8 9" key="1">
    <citation type="submission" date="2019-02" db="EMBL/GenBank/DDBJ databases">
        <title>Deep-cultivation of Planctomycetes and their phenomic and genomic characterization uncovers novel biology.</title>
        <authorList>
            <person name="Wiegand S."/>
            <person name="Jogler M."/>
            <person name="Boedeker C."/>
            <person name="Pinto D."/>
            <person name="Vollmers J."/>
            <person name="Rivas-Marin E."/>
            <person name="Kohn T."/>
            <person name="Peeters S.H."/>
            <person name="Heuer A."/>
            <person name="Rast P."/>
            <person name="Oberbeckmann S."/>
            <person name="Bunk B."/>
            <person name="Jeske O."/>
            <person name="Meyerdierks A."/>
            <person name="Storesund J.E."/>
            <person name="Kallscheuer N."/>
            <person name="Luecker S."/>
            <person name="Lage O.M."/>
            <person name="Pohl T."/>
            <person name="Merkel B.J."/>
            <person name="Hornburger P."/>
            <person name="Mueller R.-W."/>
            <person name="Bruemmer F."/>
            <person name="Labrenz M."/>
            <person name="Spormann A.M."/>
            <person name="Op den Camp H."/>
            <person name="Overmann J."/>
            <person name="Amann R."/>
            <person name="Jetten M.S.M."/>
            <person name="Mascher T."/>
            <person name="Medema M.H."/>
            <person name="Devos D.P."/>
            <person name="Kaster A.-K."/>
            <person name="Ovreas L."/>
            <person name="Rohde M."/>
            <person name="Galperin M.Y."/>
            <person name="Jogler C."/>
        </authorList>
    </citation>
    <scope>NUCLEOTIDE SEQUENCE [LARGE SCALE GENOMIC DNA]</scope>
    <source>
        <strain evidence="8 9">Pan181</strain>
    </source>
</reference>
<dbReference type="InterPro" id="IPR005875">
    <property type="entry name" value="PurK"/>
</dbReference>
<dbReference type="InterPro" id="IPR040686">
    <property type="entry name" value="PurK_C"/>
</dbReference>
<dbReference type="Pfam" id="PF22660">
    <property type="entry name" value="RS_preATP-grasp-like"/>
    <property type="match status" value="1"/>
</dbReference>
<dbReference type="NCBIfam" id="NF004676">
    <property type="entry name" value="PRK06019.1-2"/>
    <property type="match status" value="1"/>
</dbReference>
<dbReference type="EC" id="6.3.4.18" evidence="5 6"/>
<dbReference type="NCBIfam" id="TIGR01161">
    <property type="entry name" value="purK"/>
    <property type="match status" value="1"/>
</dbReference>
<evidence type="ECO:0000259" key="7">
    <source>
        <dbReference type="PROSITE" id="PS50975"/>
    </source>
</evidence>
<dbReference type="Proteomes" id="UP000315750">
    <property type="component" value="Chromosome"/>
</dbReference>
<evidence type="ECO:0000256" key="5">
    <source>
        <dbReference type="HAMAP-Rule" id="MF_01928"/>
    </source>
</evidence>
<dbReference type="GO" id="GO:0005829">
    <property type="term" value="C:cytosol"/>
    <property type="evidence" value="ECO:0007669"/>
    <property type="project" value="TreeGrafter"/>
</dbReference>
<comment type="similarity">
    <text evidence="5 6">Belongs to the PurK/PurT family.</text>
</comment>
<dbReference type="EMBL" id="CP036278">
    <property type="protein sequence ID" value="QDU58071.1"/>
    <property type="molecule type" value="Genomic_DNA"/>
</dbReference>
<evidence type="ECO:0000256" key="1">
    <source>
        <dbReference type="ARBA" id="ARBA00022598"/>
    </source>
</evidence>
<dbReference type="PROSITE" id="PS50975">
    <property type="entry name" value="ATP_GRASP"/>
    <property type="match status" value="1"/>
</dbReference>
<evidence type="ECO:0000256" key="4">
    <source>
        <dbReference type="ARBA" id="ARBA00022840"/>
    </source>
</evidence>
<comment type="function">
    <text evidence="6">Catalyzes the ATP-dependent conversion of 5-aminoimidazole ribonucleotide (AIR) and HCO(3)- to N5-carboxyaminoimidazole ribonucleotide (N5-CAIR).</text>
</comment>
<dbReference type="Gene3D" id="3.40.50.20">
    <property type="match status" value="1"/>
</dbReference>
<dbReference type="InterPro" id="IPR003135">
    <property type="entry name" value="ATP-grasp_carboxylate-amine"/>
</dbReference>
<name>A0A518ATM1_9BACT</name>
<feature type="domain" description="ATP-grasp" evidence="7">
    <location>
        <begin position="110"/>
        <end position="296"/>
    </location>
</feature>
<keyword evidence="3 5" id="KW-0658">Purine biosynthesis</keyword>
<evidence type="ECO:0000256" key="3">
    <source>
        <dbReference type="ARBA" id="ARBA00022755"/>
    </source>
</evidence>
<keyword evidence="1 5" id="KW-0436">Ligase</keyword>
<dbReference type="UniPathway" id="UPA00074">
    <property type="reaction ID" value="UER00942"/>
</dbReference>
<dbReference type="GO" id="GO:0046872">
    <property type="term" value="F:metal ion binding"/>
    <property type="evidence" value="ECO:0007669"/>
    <property type="project" value="InterPro"/>
</dbReference>
<dbReference type="InterPro" id="IPR011054">
    <property type="entry name" value="Rudment_hybrid_motif"/>
</dbReference>
<dbReference type="FunFam" id="3.30.1490.20:FF:000015">
    <property type="entry name" value="N5-carboxyaminoimidazole ribonucleotide synthase"/>
    <property type="match status" value="1"/>
</dbReference>
<dbReference type="GO" id="GO:0034028">
    <property type="term" value="F:5-(carboxyamino)imidazole ribonucleotide synthase activity"/>
    <property type="evidence" value="ECO:0007669"/>
    <property type="project" value="UniProtKB-UniRule"/>
</dbReference>
<feature type="binding site" evidence="5">
    <location>
        <position position="106"/>
    </location>
    <ligand>
        <name>ATP</name>
        <dbReference type="ChEBI" id="CHEBI:30616"/>
    </ligand>
</feature>
<comment type="catalytic activity">
    <reaction evidence="5 6">
        <text>5-amino-1-(5-phospho-beta-D-ribosyl)imidazole + hydrogencarbonate + ATP = 5-carboxyamino-1-(5-phospho-D-ribosyl)imidazole + ADP + phosphate + 2 H(+)</text>
        <dbReference type="Rhea" id="RHEA:19317"/>
        <dbReference type="ChEBI" id="CHEBI:15378"/>
        <dbReference type="ChEBI" id="CHEBI:17544"/>
        <dbReference type="ChEBI" id="CHEBI:30616"/>
        <dbReference type="ChEBI" id="CHEBI:43474"/>
        <dbReference type="ChEBI" id="CHEBI:58730"/>
        <dbReference type="ChEBI" id="CHEBI:137981"/>
        <dbReference type="ChEBI" id="CHEBI:456216"/>
        <dbReference type="EC" id="6.3.4.18"/>
    </reaction>
</comment>
<dbReference type="SUPFAM" id="SSF52440">
    <property type="entry name" value="PreATP-grasp domain"/>
    <property type="match status" value="1"/>
</dbReference>
<comment type="subunit">
    <text evidence="5 6">Homodimer.</text>
</comment>
<sequence length="377" mass="40546">MPALPENSILGVFGGGQLGRMFAEAAHELNYRVHVYCPEADCPAAQVAELHTGADYHDFQAIAEYAQSISAATLEFENVPVASAEAAAHYIPVRPGGEALYTVQDRSREKGFLLAAGIATTPYHNVRSEEELHRAVAELGTPAVLKTTKFGYDGKGQTIVQSPEQAVEAWGYLGRHKCVLEKFIDFEREISVLVARDTEGRIETFGPIENAHANHILDVSVYPASSPAVAAEAAIAAAKSVALELDLVGLACVEFFETAAGEVMVNEIAPRPHNSGHLTIEACDVSQFRQQTLAVAGHPVAKMNAPRPAATANLLGDLWTNGEPRWEAIAEFPGVELHLYGKKSARPGRKMGHLTAVADSPAEAERLVREARIAVTR</sequence>
<evidence type="ECO:0000256" key="6">
    <source>
        <dbReference type="RuleBase" id="RU361200"/>
    </source>
</evidence>
<dbReference type="GO" id="GO:0006189">
    <property type="term" value="P:'de novo' IMP biosynthetic process"/>
    <property type="evidence" value="ECO:0007669"/>
    <property type="project" value="UniProtKB-UniRule"/>
</dbReference>
<dbReference type="SUPFAM" id="SSF56059">
    <property type="entry name" value="Glutathione synthetase ATP-binding domain-like"/>
    <property type="match status" value="1"/>
</dbReference>
<dbReference type="InterPro" id="IPR011761">
    <property type="entry name" value="ATP-grasp"/>
</dbReference>
<dbReference type="KEGG" id="amuc:Pan181_42970"/>
<feature type="binding site" evidence="5">
    <location>
        <position position="189"/>
    </location>
    <ligand>
        <name>ATP</name>
        <dbReference type="ChEBI" id="CHEBI:30616"/>
    </ligand>
</feature>
<dbReference type="InterPro" id="IPR016185">
    <property type="entry name" value="PreATP-grasp_dom_sf"/>
</dbReference>